<proteinExistence type="predicted"/>
<keyword evidence="4" id="KW-1185">Reference proteome</keyword>
<evidence type="ECO:0000313" key="3">
    <source>
        <dbReference type="EMBL" id="KAK3393820.1"/>
    </source>
</evidence>
<evidence type="ECO:0000256" key="1">
    <source>
        <dbReference type="SAM" id="MobiDB-lite"/>
    </source>
</evidence>
<gene>
    <name evidence="3" type="ORF">B0H63DRAFT_29186</name>
</gene>
<feature type="chain" id="PRO_5042286874" description="Secreted protein" evidence="2">
    <location>
        <begin position="21"/>
        <end position="142"/>
    </location>
</feature>
<comment type="caution">
    <text evidence="3">The sequence shown here is derived from an EMBL/GenBank/DDBJ whole genome shotgun (WGS) entry which is preliminary data.</text>
</comment>
<keyword evidence="2" id="KW-0732">Signal</keyword>
<evidence type="ECO:0000313" key="4">
    <source>
        <dbReference type="Proteomes" id="UP001285441"/>
    </source>
</evidence>
<dbReference type="EMBL" id="JAULSW010000001">
    <property type="protein sequence ID" value="KAK3393820.1"/>
    <property type="molecule type" value="Genomic_DNA"/>
</dbReference>
<feature type="signal peptide" evidence="2">
    <location>
        <begin position="1"/>
        <end position="20"/>
    </location>
</feature>
<sequence>MSRFARGTLLFLLIPSLVLHHLAPPKNPARRQPRPRGVSSGRLRPDSISHTFSPVPNCFLTDLRLLGLPAGLVKVGPLFLLAFDAVLSPLSGDQAHHRRRFKLAAVGNSAGLFSWDEKESIHVLSTNVVPGQARPTCYAISL</sequence>
<feature type="region of interest" description="Disordered" evidence="1">
    <location>
        <begin position="24"/>
        <end position="47"/>
    </location>
</feature>
<evidence type="ECO:0000256" key="2">
    <source>
        <dbReference type="SAM" id="SignalP"/>
    </source>
</evidence>
<reference evidence="3" key="2">
    <citation type="submission" date="2023-06" db="EMBL/GenBank/DDBJ databases">
        <authorList>
            <consortium name="Lawrence Berkeley National Laboratory"/>
            <person name="Haridas S."/>
            <person name="Hensen N."/>
            <person name="Bonometti L."/>
            <person name="Westerberg I."/>
            <person name="Brannstrom I.O."/>
            <person name="Guillou S."/>
            <person name="Cros-Aarteil S."/>
            <person name="Calhoun S."/>
            <person name="Kuo A."/>
            <person name="Mondo S."/>
            <person name="Pangilinan J."/>
            <person name="Riley R."/>
            <person name="LaButti K."/>
            <person name="Andreopoulos B."/>
            <person name="Lipzen A."/>
            <person name="Chen C."/>
            <person name="Yanf M."/>
            <person name="Daum C."/>
            <person name="Ng V."/>
            <person name="Clum A."/>
            <person name="Steindorff A."/>
            <person name="Ohm R."/>
            <person name="Martin F."/>
            <person name="Silar P."/>
            <person name="Natvig D."/>
            <person name="Lalanne C."/>
            <person name="Gautier V."/>
            <person name="Ament-velasquez S.L."/>
            <person name="Kruys A."/>
            <person name="Hutchinson M.I."/>
            <person name="Powell A.J."/>
            <person name="Barry K."/>
            <person name="Miller A.N."/>
            <person name="Grigoriev I.V."/>
            <person name="Debuchy R."/>
            <person name="Gladieux P."/>
            <person name="Thoren M.H."/>
            <person name="Johannesson H."/>
        </authorList>
    </citation>
    <scope>NUCLEOTIDE SEQUENCE</scope>
    <source>
        <strain evidence="3">CBS 232.78</strain>
    </source>
</reference>
<name>A0AAE0U7V4_9PEZI</name>
<evidence type="ECO:0008006" key="5">
    <source>
        <dbReference type="Google" id="ProtNLM"/>
    </source>
</evidence>
<reference evidence="3" key="1">
    <citation type="journal article" date="2023" name="Mol. Phylogenet. Evol.">
        <title>Genome-scale phylogeny and comparative genomics of the fungal order Sordariales.</title>
        <authorList>
            <person name="Hensen N."/>
            <person name="Bonometti L."/>
            <person name="Westerberg I."/>
            <person name="Brannstrom I.O."/>
            <person name="Guillou S."/>
            <person name="Cros-Aarteil S."/>
            <person name="Calhoun S."/>
            <person name="Haridas S."/>
            <person name="Kuo A."/>
            <person name="Mondo S."/>
            <person name="Pangilinan J."/>
            <person name="Riley R."/>
            <person name="LaButti K."/>
            <person name="Andreopoulos B."/>
            <person name="Lipzen A."/>
            <person name="Chen C."/>
            <person name="Yan M."/>
            <person name="Daum C."/>
            <person name="Ng V."/>
            <person name="Clum A."/>
            <person name="Steindorff A."/>
            <person name="Ohm R.A."/>
            <person name="Martin F."/>
            <person name="Silar P."/>
            <person name="Natvig D.O."/>
            <person name="Lalanne C."/>
            <person name="Gautier V."/>
            <person name="Ament-Velasquez S.L."/>
            <person name="Kruys A."/>
            <person name="Hutchinson M.I."/>
            <person name="Powell A.J."/>
            <person name="Barry K."/>
            <person name="Miller A.N."/>
            <person name="Grigoriev I.V."/>
            <person name="Debuchy R."/>
            <person name="Gladieux P."/>
            <person name="Hiltunen Thoren M."/>
            <person name="Johannesson H."/>
        </authorList>
    </citation>
    <scope>NUCLEOTIDE SEQUENCE</scope>
    <source>
        <strain evidence="3">CBS 232.78</strain>
    </source>
</reference>
<accession>A0AAE0U7V4</accession>
<protein>
    <recommendedName>
        <fullName evidence="5">Secreted protein</fullName>
    </recommendedName>
</protein>
<dbReference type="Proteomes" id="UP001285441">
    <property type="component" value="Unassembled WGS sequence"/>
</dbReference>
<organism evidence="3 4">
    <name type="scientific">Podospora didyma</name>
    <dbReference type="NCBI Taxonomy" id="330526"/>
    <lineage>
        <taxon>Eukaryota</taxon>
        <taxon>Fungi</taxon>
        <taxon>Dikarya</taxon>
        <taxon>Ascomycota</taxon>
        <taxon>Pezizomycotina</taxon>
        <taxon>Sordariomycetes</taxon>
        <taxon>Sordariomycetidae</taxon>
        <taxon>Sordariales</taxon>
        <taxon>Podosporaceae</taxon>
        <taxon>Podospora</taxon>
    </lineage>
</organism>
<dbReference type="AlphaFoldDB" id="A0AAE0U7V4"/>